<dbReference type="Gene3D" id="3.10.580.10">
    <property type="entry name" value="CBS-domain"/>
    <property type="match status" value="1"/>
</dbReference>
<evidence type="ECO:0000313" key="4">
    <source>
        <dbReference type="EMBL" id="EKF39843.1"/>
    </source>
</evidence>
<dbReference type="InterPro" id="IPR051257">
    <property type="entry name" value="Diverse_CBS-Domain"/>
</dbReference>
<dbReference type="STRING" id="721133.SAMN05216176_12911"/>
<dbReference type="SUPFAM" id="SSF54631">
    <property type="entry name" value="CBS-domain pair"/>
    <property type="match status" value="1"/>
</dbReference>
<dbReference type="InterPro" id="IPR000644">
    <property type="entry name" value="CBS_dom"/>
</dbReference>
<dbReference type="CDD" id="cd04629">
    <property type="entry name" value="CBS_pair_bac"/>
    <property type="match status" value="1"/>
</dbReference>
<dbReference type="RefSeq" id="WP_009453005.1">
    <property type="nucleotide sequence ID" value="NZ_AMSI01000039.1"/>
</dbReference>
<dbReference type="InterPro" id="IPR044729">
    <property type="entry name" value="CBS_bac"/>
</dbReference>
<keyword evidence="5" id="KW-1185">Reference proteome</keyword>
<dbReference type="OrthoDB" id="9783590at2"/>
<organism evidence="4 5">
    <name type="scientific">Nitratireductor indicus C115</name>
    <dbReference type="NCBI Taxonomy" id="1231190"/>
    <lineage>
        <taxon>Bacteria</taxon>
        <taxon>Pseudomonadati</taxon>
        <taxon>Pseudomonadota</taxon>
        <taxon>Alphaproteobacteria</taxon>
        <taxon>Hyphomicrobiales</taxon>
        <taxon>Phyllobacteriaceae</taxon>
        <taxon>Nitratireductor</taxon>
    </lineage>
</organism>
<dbReference type="InterPro" id="IPR046342">
    <property type="entry name" value="CBS_dom_sf"/>
</dbReference>
<dbReference type="PROSITE" id="PS51371">
    <property type="entry name" value="CBS"/>
    <property type="match status" value="2"/>
</dbReference>
<feature type="domain" description="CBS" evidence="3">
    <location>
        <begin position="11"/>
        <end position="72"/>
    </location>
</feature>
<dbReference type="SMART" id="SM00116">
    <property type="entry name" value="CBS"/>
    <property type="match status" value="2"/>
</dbReference>
<evidence type="ECO:0000256" key="2">
    <source>
        <dbReference type="PROSITE-ProRule" id="PRU00703"/>
    </source>
</evidence>
<dbReference type="PANTHER" id="PTHR43080:SF26">
    <property type="entry name" value="REGULATORY PROTEIN"/>
    <property type="match status" value="1"/>
</dbReference>
<evidence type="ECO:0000259" key="3">
    <source>
        <dbReference type="PROSITE" id="PS51371"/>
    </source>
</evidence>
<keyword evidence="1 2" id="KW-0129">CBS domain</keyword>
<dbReference type="Pfam" id="PF00571">
    <property type="entry name" value="CBS"/>
    <property type="match status" value="2"/>
</dbReference>
<feature type="domain" description="CBS" evidence="3">
    <location>
        <begin position="78"/>
        <end position="137"/>
    </location>
</feature>
<dbReference type="eggNOG" id="COG0517">
    <property type="taxonomic scope" value="Bacteria"/>
</dbReference>
<dbReference type="PANTHER" id="PTHR43080">
    <property type="entry name" value="CBS DOMAIN-CONTAINING PROTEIN CBSX3, MITOCHONDRIAL"/>
    <property type="match status" value="1"/>
</dbReference>
<sequence length="202" mass="22153">MTTEVGIEHIMRIEFPRLSPSMPIREAVAVFARQHVSAAPVIGEDGGLAGILTEKDCFRPMLNASYYQQWDGRVADFMTREVRSLPVDLDLVSAAEGFLSRSHRVYPVMRDGDLVGLLHRSDLFAAILALSEQGNASAGVSMLIAIRPRSGRRDAILPVTTTVLLLAPHRPKWMSRGKRSMTNARTLAGSYSAPVIRVSLLA</sequence>
<dbReference type="EMBL" id="AMSI01000039">
    <property type="protein sequence ID" value="EKF39843.1"/>
    <property type="molecule type" value="Genomic_DNA"/>
</dbReference>
<protein>
    <submittedName>
        <fullName evidence="4">CBS domain-containing protein</fullName>
    </submittedName>
</protein>
<proteinExistence type="predicted"/>
<gene>
    <name evidence="4" type="ORF">NA8A_23814</name>
</gene>
<accession>K2MX49</accession>
<comment type="caution">
    <text evidence="4">The sequence shown here is derived from an EMBL/GenBank/DDBJ whole genome shotgun (WGS) entry which is preliminary data.</text>
</comment>
<dbReference type="Proteomes" id="UP000007374">
    <property type="component" value="Unassembled WGS sequence"/>
</dbReference>
<dbReference type="AlphaFoldDB" id="K2MX49"/>
<name>K2MX49_9HYPH</name>
<evidence type="ECO:0000256" key="1">
    <source>
        <dbReference type="ARBA" id="ARBA00023122"/>
    </source>
</evidence>
<evidence type="ECO:0000313" key="5">
    <source>
        <dbReference type="Proteomes" id="UP000007374"/>
    </source>
</evidence>
<reference evidence="4 5" key="1">
    <citation type="journal article" date="2012" name="J. Bacteriol.">
        <title>Genome Sequence of Nitratireductor indicus Type Strain C115.</title>
        <authorList>
            <person name="Lai Q."/>
            <person name="Li G."/>
            <person name="Yu Z."/>
            <person name="Shao Z."/>
        </authorList>
    </citation>
    <scope>NUCLEOTIDE SEQUENCE [LARGE SCALE GENOMIC DNA]</scope>
    <source>
        <strain evidence="4 5">C115</strain>
    </source>
</reference>